<dbReference type="Proteomes" id="UP000025227">
    <property type="component" value="Unplaced"/>
</dbReference>
<dbReference type="OrthoDB" id="5804550at2759"/>
<feature type="compositionally biased region" description="Polar residues" evidence="2">
    <location>
        <begin position="261"/>
        <end position="271"/>
    </location>
</feature>
<feature type="compositionally biased region" description="Low complexity" evidence="2">
    <location>
        <begin position="139"/>
        <end position="151"/>
    </location>
</feature>
<feature type="compositionally biased region" description="Basic and acidic residues" evidence="2">
    <location>
        <begin position="812"/>
        <end position="828"/>
    </location>
</feature>
<organism evidence="3 4">
    <name type="scientific">Haemonchus contortus</name>
    <name type="common">Barber pole worm</name>
    <dbReference type="NCBI Taxonomy" id="6289"/>
    <lineage>
        <taxon>Eukaryota</taxon>
        <taxon>Metazoa</taxon>
        <taxon>Ecdysozoa</taxon>
        <taxon>Nematoda</taxon>
        <taxon>Chromadorea</taxon>
        <taxon>Rhabditida</taxon>
        <taxon>Rhabditina</taxon>
        <taxon>Rhabditomorpha</taxon>
        <taxon>Strongyloidea</taxon>
        <taxon>Trichostrongylidae</taxon>
        <taxon>Haemonchus</taxon>
    </lineage>
</organism>
<dbReference type="WBParaSite" id="HCON_00120780-00001">
    <property type="protein sequence ID" value="HCON_00120780-00001"/>
    <property type="gene ID" value="HCON_00120780"/>
</dbReference>
<dbReference type="AlphaFoldDB" id="A0A7I4YMK1"/>
<keyword evidence="1" id="KW-0175">Coiled coil</keyword>
<evidence type="ECO:0000313" key="3">
    <source>
        <dbReference type="Proteomes" id="UP000025227"/>
    </source>
</evidence>
<name>A0A7I4YMK1_HAECO</name>
<feature type="compositionally biased region" description="Basic and acidic residues" evidence="2">
    <location>
        <begin position="121"/>
        <end position="137"/>
    </location>
</feature>
<feature type="coiled-coil region" evidence="1">
    <location>
        <begin position="321"/>
        <end position="355"/>
    </location>
</feature>
<protein>
    <submittedName>
        <fullName evidence="4">Uncharacterized protein</fullName>
    </submittedName>
</protein>
<feature type="compositionally biased region" description="Low complexity" evidence="2">
    <location>
        <begin position="834"/>
        <end position="847"/>
    </location>
</feature>
<feature type="region of interest" description="Disordered" evidence="2">
    <location>
        <begin position="749"/>
        <end position="866"/>
    </location>
</feature>
<feature type="coiled-coil region" evidence="1">
    <location>
        <begin position="23"/>
        <end position="50"/>
    </location>
</feature>
<proteinExistence type="predicted"/>
<accession>A0A7I4YMK1</accession>
<reference evidence="4" key="1">
    <citation type="submission" date="2020-12" db="UniProtKB">
        <authorList>
            <consortium name="WormBaseParasite"/>
        </authorList>
    </citation>
    <scope>IDENTIFICATION</scope>
    <source>
        <strain evidence="4">MHco3</strain>
    </source>
</reference>
<evidence type="ECO:0000256" key="2">
    <source>
        <dbReference type="SAM" id="MobiDB-lite"/>
    </source>
</evidence>
<sequence length="866" mass="100223">MTAPAGAAGQSTASGQYNVREIIERYESEEDEFLRELEDMRSSLQNSEQEDEIPQDPAPILSVLCSLVDEIGSLRTENRRLKIRLAPQPSRSKNVVQRVSAIFDSHTSIFPRLRRAAHAEIRTGARERLSTPPRKDPLTTSSISTDFSQDSSRTRAPPLVQPEMSDSEVEDYPVERRNRRTAVRRCDMSMSECTSPSSASSSRDPSEAMTSSRSSFLELIGFRRRTVGTSSTSLLPPTKPILKKRKRRVSEDEANGLYANIDNSNLRQRQPTKPPRPVSYYPIEDSDDSDNLRTKRKATSFLNVHNKFAENTENLLRVERETRLRHDKENLQAEIEELKMRNQRLVEQLREKSAQFSKLQFHAQKLDEQIETLTRRCALNSALERMTLDERFARGTLTTMEKIEDRLRQFQRHVQSAKLDAANVQQKTMNTIAHERSAHQACLDRLEDLQRENFALMQSRYLESGCADSVWQRKIDALPAYEALYSFAQHAVRRYSDIRWMLLEREREANRAELDLIAAQSSLLVTHAQNERFRIKLGEKRPKRPASFHGEDLSNRLVKRDMNFFLPFKMQGSRVENSRRILNKKSTDQEKDLESEFFAIFGAGRNAPPPASLEKPPSAVSRIEFMMREMSQNKNRRALFTPVRENARASASRPISLVEVEEQRRSRRFEESRRSIKVRRQPSMEGYNQRPIDTGQMPTSSLQDLPFHSPAATPVNIKKFPEKVPHRLYDQLPEKSKIERVRQLERGYSMENHEPTYSDEMRRVVEERKRDERDRVASTGDVEHRKSRIQRQPPVHLTRIRPPSYVVQRRTKTLEARADSRPPERHPVLEVLDPPKSSCASPPGSSSRLPKPDKKSWLDKIRNMKR</sequence>
<feature type="compositionally biased region" description="Basic and acidic residues" evidence="2">
    <location>
        <begin position="850"/>
        <end position="866"/>
    </location>
</feature>
<feature type="coiled-coil region" evidence="1">
    <location>
        <begin position="400"/>
        <end position="427"/>
    </location>
</feature>
<evidence type="ECO:0000256" key="1">
    <source>
        <dbReference type="SAM" id="Coils"/>
    </source>
</evidence>
<feature type="region of interest" description="Disordered" evidence="2">
    <location>
        <begin position="121"/>
        <end position="212"/>
    </location>
</feature>
<feature type="compositionally biased region" description="Basic and acidic residues" evidence="2">
    <location>
        <begin position="751"/>
        <end position="784"/>
    </location>
</feature>
<feature type="region of interest" description="Disordered" evidence="2">
    <location>
        <begin position="671"/>
        <end position="691"/>
    </location>
</feature>
<feature type="compositionally biased region" description="Low complexity" evidence="2">
    <location>
        <begin position="188"/>
        <end position="203"/>
    </location>
</feature>
<keyword evidence="3" id="KW-1185">Reference proteome</keyword>
<evidence type="ECO:0000313" key="4">
    <source>
        <dbReference type="WBParaSite" id="HCON_00120780-00001"/>
    </source>
</evidence>
<dbReference type="OMA" id="QGSRIEN"/>
<feature type="region of interest" description="Disordered" evidence="2">
    <location>
        <begin position="228"/>
        <end position="291"/>
    </location>
</feature>